<organism evidence="2 3">
    <name type="scientific">Extremus antarcticus</name>
    <dbReference type="NCBI Taxonomy" id="702011"/>
    <lineage>
        <taxon>Eukaryota</taxon>
        <taxon>Fungi</taxon>
        <taxon>Dikarya</taxon>
        <taxon>Ascomycota</taxon>
        <taxon>Pezizomycotina</taxon>
        <taxon>Dothideomycetes</taxon>
        <taxon>Dothideomycetidae</taxon>
        <taxon>Mycosphaerellales</taxon>
        <taxon>Extremaceae</taxon>
        <taxon>Extremus</taxon>
    </lineage>
</organism>
<keyword evidence="3" id="KW-1185">Reference proteome</keyword>
<feature type="compositionally biased region" description="Acidic residues" evidence="1">
    <location>
        <begin position="252"/>
        <end position="262"/>
    </location>
</feature>
<sequence length="270" mass="30415">METALRETCTKLQPIFFDVWLSGPGPISRRAWDIHNETFDWRKMSVGPNREDKVRQKYFECMQAAEVGSRWAKYLKEGVGADLKKPWVPNPDSAKKAKLIGFAEEQYGFDLLLGTPKIDNLAQKIISCVIDDGRKPPSAELLECFKPDAKDVSAAFLTAHKYVLNTSASILKDNFKPPDWLQDRLEQVRLLWTSEKEPLALLEKATDGESDLNLLAKCMEEAADCRSYAMTQQQGVWIAKPRKFGVESPEPWGDEGPSDDEAFFGPGQKG</sequence>
<proteinExistence type="predicted"/>
<evidence type="ECO:0000313" key="3">
    <source>
        <dbReference type="Proteomes" id="UP001271007"/>
    </source>
</evidence>
<dbReference type="AlphaFoldDB" id="A0AAJ0G7E1"/>
<dbReference type="Proteomes" id="UP001271007">
    <property type="component" value="Unassembled WGS sequence"/>
</dbReference>
<reference evidence="2" key="1">
    <citation type="submission" date="2023-04" db="EMBL/GenBank/DDBJ databases">
        <title>Black Yeasts Isolated from many extreme environments.</title>
        <authorList>
            <person name="Coleine C."/>
            <person name="Stajich J.E."/>
            <person name="Selbmann L."/>
        </authorList>
    </citation>
    <scope>NUCLEOTIDE SEQUENCE</scope>
    <source>
        <strain evidence="2">CCFEE 5312</strain>
    </source>
</reference>
<gene>
    <name evidence="2" type="ORF">LTR09_011739</name>
</gene>
<protein>
    <submittedName>
        <fullName evidence="2">Uncharacterized protein</fullName>
    </submittedName>
</protein>
<feature type="region of interest" description="Disordered" evidence="1">
    <location>
        <begin position="247"/>
        <end position="270"/>
    </location>
</feature>
<name>A0AAJ0G7E1_9PEZI</name>
<evidence type="ECO:0000256" key="1">
    <source>
        <dbReference type="SAM" id="MobiDB-lite"/>
    </source>
</evidence>
<comment type="caution">
    <text evidence="2">The sequence shown here is derived from an EMBL/GenBank/DDBJ whole genome shotgun (WGS) entry which is preliminary data.</text>
</comment>
<evidence type="ECO:0000313" key="2">
    <source>
        <dbReference type="EMBL" id="KAK3046808.1"/>
    </source>
</evidence>
<accession>A0AAJ0G7E1</accession>
<dbReference type="EMBL" id="JAWDJX010000079">
    <property type="protein sequence ID" value="KAK3046808.1"/>
    <property type="molecule type" value="Genomic_DNA"/>
</dbReference>